<dbReference type="EMBL" id="JAKZGP010000017">
    <property type="protein sequence ID" value="MCH7409447.1"/>
    <property type="molecule type" value="Genomic_DNA"/>
</dbReference>
<dbReference type="InterPro" id="IPR050246">
    <property type="entry name" value="Class_II_FBP_aldolase"/>
</dbReference>
<dbReference type="Proteomes" id="UP001165489">
    <property type="component" value="Unassembled WGS sequence"/>
</dbReference>
<reference evidence="1" key="1">
    <citation type="submission" date="2022-03" db="EMBL/GenBank/DDBJ databases">
        <title>De novo assembled genomes of Belliella spp. (Cyclobacteriaceae) strains.</title>
        <authorList>
            <person name="Szabo A."/>
            <person name="Korponai K."/>
            <person name="Felfoldi T."/>
        </authorList>
    </citation>
    <scope>NUCLEOTIDE SEQUENCE</scope>
    <source>
        <strain evidence="1">DSM 111904</strain>
    </source>
</reference>
<protein>
    <submittedName>
        <fullName evidence="1">Class II fructose-bisphosphate aldolase</fullName>
    </submittedName>
</protein>
<comment type="caution">
    <text evidence="1">The sequence shown here is derived from an EMBL/GenBank/DDBJ whole genome shotgun (WGS) entry which is preliminary data.</text>
</comment>
<name>A0ABS9UZ62_9BACT</name>
<dbReference type="RefSeq" id="WP_241347794.1">
    <property type="nucleotide sequence ID" value="NZ_JAKZGP010000017.1"/>
</dbReference>
<dbReference type="InterPro" id="IPR013785">
    <property type="entry name" value="Aldolase_TIM"/>
</dbReference>
<accession>A0ABS9UZ62</accession>
<dbReference type="Gene3D" id="3.20.20.70">
    <property type="entry name" value="Aldolase class I"/>
    <property type="match status" value="1"/>
</dbReference>
<gene>
    <name evidence="1" type="ORF">MM239_08580</name>
</gene>
<dbReference type="CDD" id="cd00947">
    <property type="entry name" value="TBP_aldolase_IIB"/>
    <property type="match status" value="1"/>
</dbReference>
<dbReference type="InterPro" id="IPR000771">
    <property type="entry name" value="FBA_II"/>
</dbReference>
<dbReference type="PIRSF" id="PIRSF001359">
    <property type="entry name" value="F_bP_aldolase_II"/>
    <property type="match status" value="1"/>
</dbReference>
<keyword evidence="2" id="KW-1185">Reference proteome</keyword>
<proteinExistence type="predicted"/>
<evidence type="ECO:0000313" key="1">
    <source>
        <dbReference type="EMBL" id="MCH7409447.1"/>
    </source>
</evidence>
<dbReference type="Pfam" id="PF01116">
    <property type="entry name" value="F_bP_aldolase"/>
    <property type="match status" value="1"/>
</dbReference>
<dbReference type="PANTHER" id="PTHR30304">
    <property type="entry name" value="D-TAGATOSE-1,6-BISPHOSPHATE ALDOLASE"/>
    <property type="match status" value="1"/>
</dbReference>
<dbReference type="PANTHER" id="PTHR30304:SF0">
    <property type="entry name" value="D-TAGATOSE-1,6-BISPHOSPHATE ALDOLASE SUBUNIT GATY-RELATED"/>
    <property type="match status" value="1"/>
</dbReference>
<dbReference type="NCBIfam" id="TIGR00167">
    <property type="entry name" value="cbbA"/>
    <property type="match status" value="1"/>
</dbReference>
<organism evidence="1 2">
    <name type="scientific">Belliella filtrata</name>
    <dbReference type="NCBI Taxonomy" id="2923435"/>
    <lineage>
        <taxon>Bacteria</taxon>
        <taxon>Pseudomonadati</taxon>
        <taxon>Bacteroidota</taxon>
        <taxon>Cytophagia</taxon>
        <taxon>Cytophagales</taxon>
        <taxon>Cyclobacteriaceae</taxon>
        <taxon>Belliella</taxon>
    </lineage>
</organism>
<dbReference type="SUPFAM" id="SSF51569">
    <property type="entry name" value="Aldolase"/>
    <property type="match status" value="1"/>
</dbReference>
<evidence type="ECO:0000313" key="2">
    <source>
        <dbReference type="Proteomes" id="UP001165489"/>
    </source>
</evidence>
<sequence>MKLSTQRLFDDCYGKYAIAAVNVFTMEQVLGVFEAASVSRSPVIIQTTPVARDYAGATMIIAMIDAAAEIFPDVIYALHLDHGVEAHIDSALSSGKYSSVMIDASHESFEDNVQRTSAIVKKAHAHGIPVEAELGVLSGVEDDIDVSDSQAKYTKPEEVLAFVSQSHCDSLAIAVGTSHGAYKFAGKQGIRFDILAMIQEMLPKFPLVLHGGSAVNPYHVTRINGFGGSMMTGSRGVKDEEIQKAIPLGICKVNIATDLRILWTAVHREHFYLNPCLFDPIVPGKQYRKELIEMLVSKFELLGSKGKSCNFFGQSNEHLKLRNQ</sequence>